<keyword evidence="1" id="KW-0547">Nucleotide-binding</keyword>
<sequence>MAENFQKNYNMTFGVDLKVKTIAVPDTKDEVEMFIYDSSGKDIYTSLLTWNIPNILLAVYDVTSASTLDSISQWVSIVRNAMPQKAASTSPGVLFGNKTDLMERRVVSPKVGAAVAEKLGLTYFEGSAKENKGVEEPFFLLAHEWHKLYSEKKMSFDIIA</sequence>
<dbReference type="SUPFAM" id="SSF52540">
    <property type="entry name" value="P-loop containing nucleoside triphosphate hydrolases"/>
    <property type="match status" value="1"/>
</dbReference>
<protein>
    <recommendedName>
        <fullName evidence="5">Intraflagellar transport protein 27 homolog</fullName>
    </recommendedName>
</protein>
<evidence type="ECO:0000313" key="3">
    <source>
        <dbReference type="EMBL" id="KAJ9577623.1"/>
    </source>
</evidence>
<comment type="caution">
    <text evidence="3">The sequence shown here is derived from an EMBL/GenBank/DDBJ whole genome shotgun (WGS) entry which is preliminary data.</text>
</comment>
<reference evidence="3" key="1">
    <citation type="journal article" date="2023" name="IScience">
        <title>Live-bearing cockroach genome reveals convergent evolutionary mechanisms linked to viviparity in insects and beyond.</title>
        <authorList>
            <person name="Fouks B."/>
            <person name="Harrison M.C."/>
            <person name="Mikhailova A.A."/>
            <person name="Marchal E."/>
            <person name="English S."/>
            <person name="Carruthers M."/>
            <person name="Jennings E.C."/>
            <person name="Chiamaka E.L."/>
            <person name="Frigard R.A."/>
            <person name="Pippel M."/>
            <person name="Attardo G.M."/>
            <person name="Benoit J.B."/>
            <person name="Bornberg-Bauer E."/>
            <person name="Tobe S.S."/>
        </authorList>
    </citation>
    <scope>NUCLEOTIDE SEQUENCE</scope>
    <source>
        <strain evidence="3">Stay&amp;Tobe</strain>
    </source>
</reference>
<dbReference type="PRINTS" id="PR00449">
    <property type="entry name" value="RASTRNSFRMNG"/>
</dbReference>
<dbReference type="Pfam" id="PF00071">
    <property type="entry name" value="Ras"/>
    <property type="match status" value="1"/>
</dbReference>
<proteinExistence type="predicted"/>
<dbReference type="EMBL" id="JASPKZ010009352">
    <property type="protein sequence ID" value="KAJ9577623.1"/>
    <property type="molecule type" value="Genomic_DNA"/>
</dbReference>
<evidence type="ECO:0008006" key="5">
    <source>
        <dbReference type="Google" id="ProtNLM"/>
    </source>
</evidence>
<dbReference type="SMART" id="SM00173">
    <property type="entry name" value="RAS"/>
    <property type="match status" value="1"/>
</dbReference>
<dbReference type="SMART" id="SM00175">
    <property type="entry name" value="RAB"/>
    <property type="match status" value="1"/>
</dbReference>
<dbReference type="PROSITE" id="PS51421">
    <property type="entry name" value="RAS"/>
    <property type="match status" value="1"/>
</dbReference>
<dbReference type="Gene3D" id="3.40.50.300">
    <property type="entry name" value="P-loop containing nucleotide triphosphate hydrolases"/>
    <property type="match status" value="1"/>
</dbReference>
<dbReference type="PANTHER" id="PTHR47977">
    <property type="entry name" value="RAS-RELATED PROTEIN RAB"/>
    <property type="match status" value="1"/>
</dbReference>
<dbReference type="PROSITE" id="PS51419">
    <property type="entry name" value="RAB"/>
    <property type="match status" value="1"/>
</dbReference>
<accession>A0AAD7ZBS1</accession>
<gene>
    <name evidence="3" type="ORF">L9F63_005810</name>
</gene>
<evidence type="ECO:0000256" key="1">
    <source>
        <dbReference type="ARBA" id="ARBA00022741"/>
    </source>
</evidence>
<keyword evidence="4" id="KW-1185">Reference proteome</keyword>
<dbReference type="InterPro" id="IPR050227">
    <property type="entry name" value="Rab"/>
</dbReference>
<dbReference type="AlphaFoldDB" id="A0AAD7ZBS1"/>
<dbReference type="InterPro" id="IPR027417">
    <property type="entry name" value="P-loop_NTPase"/>
</dbReference>
<reference evidence="3" key="2">
    <citation type="submission" date="2023-05" db="EMBL/GenBank/DDBJ databases">
        <authorList>
            <person name="Fouks B."/>
        </authorList>
    </citation>
    <scope>NUCLEOTIDE SEQUENCE</scope>
    <source>
        <strain evidence="3">Stay&amp;Tobe</strain>
        <tissue evidence="3">Testes</tissue>
    </source>
</reference>
<evidence type="ECO:0000256" key="2">
    <source>
        <dbReference type="ARBA" id="ARBA00023134"/>
    </source>
</evidence>
<dbReference type="GO" id="GO:0003924">
    <property type="term" value="F:GTPase activity"/>
    <property type="evidence" value="ECO:0007669"/>
    <property type="project" value="InterPro"/>
</dbReference>
<evidence type="ECO:0000313" key="4">
    <source>
        <dbReference type="Proteomes" id="UP001233999"/>
    </source>
</evidence>
<dbReference type="InterPro" id="IPR001806">
    <property type="entry name" value="Small_GTPase"/>
</dbReference>
<organism evidence="3 4">
    <name type="scientific">Diploptera punctata</name>
    <name type="common">Pacific beetle cockroach</name>
    <dbReference type="NCBI Taxonomy" id="6984"/>
    <lineage>
        <taxon>Eukaryota</taxon>
        <taxon>Metazoa</taxon>
        <taxon>Ecdysozoa</taxon>
        <taxon>Arthropoda</taxon>
        <taxon>Hexapoda</taxon>
        <taxon>Insecta</taxon>
        <taxon>Pterygota</taxon>
        <taxon>Neoptera</taxon>
        <taxon>Polyneoptera</taxon>
        <taxon>Dictyoptera</taxon>
        <taxon>Blattodea</taxon>
        <taxon>Blaberoidea</taxon>
        <taxon>Blaberidae</taxon>
        <taxon>Diplopterinae</taxon>
        <taxon>Diploptera</taxon>
    </lineage>
</organism>
<dbReference type="GO" id="GO:0005525">
    <property type="term" value="F:GTP binding"/>
    <property type="evidence" value="ECO:0007669"/>
    <property type="project" value="UniProtKB-KW"/>
</dbReference>
<dbReference type="Proteomes" id="UP001233999">
    <property type="component" value="Unassembled WGS sequence"/>
</dbReference>
<keyword evidence="2" id="KW-0342">GTP-binding</keyword>
<name>A0AAD7ZBS1_DIPPU</name>